<organism evidence="1 2">
    <name type="scientific">Halogranum amylolyticum</name>
    <dbReference type="NCBI Taxonomy" id="660520"/>
    <lineage>
        <taxon>Archaea</taxon>
        <taxon>Methanobacteriati</taxon>
        <taxon>Methanobacteriota</taxon>
        <taxon>Stenosarchaea group</taxon>
        <taxon>Halobacteria</taxon>
        <taxon>Halobacteriales</taxon>
        <taxon>Haloferacaceae</taxon>
    </lineage>
</organism>
<name>A0A1H8TQ41_9EURY</name>
<sequence length="52" mass="5819">MRLDDVVECAFHFALFVPGGGSEQSPRYRRHVGDVDLLRSGHAVASRDAEYK</sequence>
<evidence type="ECO:0000313" key="1">
    <source>
        <dbReference type="EMBL" id="SEO93150.1"/>
    </source>
</evidence>
<dbReference type="Proteomes" id="UP000199126">
    <property type="component" value="Unassembled WGS sequence"/>
</dbReference>
<dbReference type="EMBL" id="FODV01000008">
    <property type="protein sequence ID" value="SEO93150.1"/>
    <property type="molecule type" value="Genomic_DNA"/>
</dbReference>
<reference evidence="2" key="1">
    <citation type="submission" date="2016-10" db="EMBL/GenBank/DDBJ databases">
        <authorList>
            <person name="Varghese N."/>
            <person name="Submissions S."/>
        </authorList>
    </citation>
    <scope>NUCLEOTIDE SEQUENCE [LARGE SCALE GENOMIC DNA]</scope>
    <source>
        <strain evidence="2">CGMCC 1.10121</strain>
    </source>
</reference>
<accession>A0A1H8TQ41</accession>
<protein>
    <submittedName>
        <fullName evidence="1">Uncharacterized protein</fullName>
    </submittedName>
</protein>
<proteinExistence type="predicted"/>
<evidence type="ECO:0000313" key="2">
    <source>
        <dbReference type="Proteomes" id="UP000199126"/>
    </source>
</evidence>
<dbReference type="AlphaFoldDB" id="A0A1H8TQ41"/>
<keyword evidence="2" id="KW-1185">Reference proteome</keyword>
<gene>
    <name evidence="1" type="ORF">SAMN04487948_10846</name>
</gene>